<gene>
    <name evidence="1" type="ORF">MSG28_004706</name>
</gene>
<organism evidence="1 2">
    <name type="scientific">Choristoneura fumiferana</name>
    <name type="common">Spruce budworm moth</name>
    <name type="synonym">Archips fumiferana</name>
    <dbReference type="NCBI Taxonomy" id="7141"/>
    <lineage>
        <taxon>Eukaryota</taxon>
        <taxon>Metazoa</taxon>
        <taxon>Ecdysozoa</taxon>
        <taxon>Arthropoda</taxon>
        <taxon>Hexapoda</taxon>
        <taxon>Insecta</taxon>
        <taxon>Pterygota</taxon>
        <taxon>Neoptera</taxon>
        <taxon>Endopterygota</taxon>
        <taxon>Lepidoptera</taxon>
        <taxon>Glossata</taxon>
        <taxon>Ditrysia</taxon>
        <taxon>Tortricoidea</taxon>
        <taxon>Tortricidae</taxon>
        <taxon>Tortricinae</taxon>
        <taxon>Choristoneura</taxon>
    </lineage>
</organism>
<dbReference type="Proteomes" id="UP001064048">
    <property type="component" value="Chromosome 7"/>
</dbReference>
<dbReference type="EMBL" id="CM046107">
    <property type="protein sequence ID" value="KAI8432274.1"/>
    <property type="molecule type" value="Genomic_DNA"/>
</dbReference>
<name>A0ACC0K735_CHOFU</name>
<protein>
    <submittedName>
        <fullName evidence="1">Uncharacterized protein</fullName>
    </submittedName>
</protein>
<reference evidence="1 2" key="1">
    <citation type="journal article" date="2022" name="Genome Biol. Evol.">
        <title>The Spruce Budworm Genome: Reconstructing the Evolutionary History of Antifreeze Proteins.</title>
        <authorList>
            <person name="Beliveau C."/>
            <person name="Gagne P."/>
            <person name="Picq S."/>
            <person name="Vernygora O."/>
            <person name="Keeling C.I."/>
            <person name="Pinkney K."/>
            <person name="Doucet D."/>
            <person name="Wen F."/>
            <person name="Johnston J.S."/>
            <person name="Maaroufi H."/>
            <person name="Boyle B."/>
            <person name="Laroche J."/>
            <person name="Dewar K."/>
            <person name="Juretic N."/>
            <person name="Blackburn G."/>
            <person name="Nisole A."/>
            <person name="Brunet B."/>
            <person name="Brandao M."/>
            <person name="Lumley L."/>
            <person name="Duan J."/>
            <person name="Quan G."/>
            <person name="Lucarotti C.J."/>
            <person name="Roe A.D."/>
            <person name="Sperling F.A.H."/>
            <person name="Levesque R.C."/>
            <person name="Cusson M."/>
        </authorList>
    </citation>
    <scope>NUCLEOTIDE SEQUENCE [LARGE SCALE GENOMIC DNA]</scope>
    <source>
        <strain evidence="1">Glfc:IPQL:Cfum</strain>
    </source>
</reference>
<sequence length="945" mass="106820">MPVKGVFLVLTSTVRSLNILGIFPYHGTSHFLVFRVYLRELANRGHNVTVISHFPEKNPPANYQDISLAGTIEVLKDDMPVEKSYTSIINTALFLTFTGKENCEVMVKNKQVQDLVHSKAKFDVVVVEQFNSDCAFGIAYKLKAPVVGMMSHILMPWHYQRLGIPYNTAYVPFHFLEGGTKPSLYQRVERVLFDVYFRTLYYFVTQRSDQNTLARYFDEIPPLDQLAGEMKFLLVYHNFILTGSRLFPANTLKKFVDEAKHGVIYISFGSVISPSSLSHERVKAILEVVSELPQRFIWKWNNKTLLKAQDKLYTDSWLPQVDILGHPNTLAFFSHAGMGGTTEAIHFGVPIVAMPVLGDQPANGAAIEESGLGVQVQIRDLNKENLLAAFRKVLDVNLMPNDANELIEKNPPANYQDISLAGTIEVLKDDMPVEKSYTSIINTALFLVHWKRNCEVMTLKKFVDEAKHGVIYISFGSVISPSSLSHERSSLPALVDTSVSNGTRDTSFSITDSKDNPLYTCSSLNRTSLYEAGGFGSWKWLIRVTSWSRMANSRNKPRYSSLPALVDTSVSNGTRDTSFSITDSKDNPLYTCSSLNRTSLYEAGGFGSWKWLIRVTSWSRMANSRINHAGTDNFSILHKWHSTCDRNVHLARELCHESQFHGFDSGACKQVLESYGASVRCLAYRGRFLEIGKFDISNNTPIGMYFFLKETSFHGIMLDYIFDQSFDFRLVIEIIKKGKVSMQQGSVEYYWRSKYDVMETEDKDFLIVKKKSINDPSVRIVATEEYFDILTEIHKTTGHEAEIEIHHSLQSNKSTICIPSENENVLSEIESAEDIHVQIDMMPMNTDTHITNGRNASPRSDIISLPHIYLGKQNTDGIFTSSSNVELVREFNLKGAKQKSRLESCQLAYVCRIGAGNLLSRRDLQPNASERMHNAYKVNSKSIEP</sequence>
<evidence type="ECO:0000313" key="2">
    <source>
        <dbReference type="Proteomes" id="UP001064048"/>
    </source>
</evidence>
<comment type="caution">
    <text evidence="1">The sequence shown here is derived from an EMBL/GenBank/DDBJ whole genome shotgun (WGS) entry which is preliminary data.</text>
</comment>
<accession>A0ACC0K735</accession>
<proteinExistence type="predicted"/>
<evidence type="ECO:0000313" key="1">
    <source>
        <dbReference type="EMBL" id="KAI8432274.1"/>
    </source>
</evidence>
<keyword evidence="2" id="KW-1185">Reference proteome</keyword>